<protein>
    <recommendedName>
        <fullName evidence="14">Protein kinase domain-containing protein</fullName>
    </recommendedName>
</protein>
<dbReference type="InterPro" id="IPR001611">
    <property type="entry name" value="Leu-rich_rpt"/>
</dbReference>
<name>A0A087GRH7_ARAAL</name>
<dbReference type="InterPro" id="IPR000719">
    <property type="entry name" value="Prot_kinase_dom"/>
</dbReference>
<dbReference type="InterPro" id="IPR032675">
    <property type="entry name" value="LRR_dom_sf"/>
</dbReference>
<dbReference type="GO" id="GO:0005524">
    <property type="term" value="F:ATP binding"/>
    <property type="evidence" value="ECO:0007669"/>
    <property type="project" value="UniProtKB-KW"/>
</dbReference>
<dbReference type="OrthoDB" id="4062651at2759"/>
<keyword evidence="8" id="KW-0067">ATP-binding</keyword>
<evidence type="ECO:0000256" key="8">
    <source>
        <dbReference type="ARBA" id="ARBA00022840"/>
    </source>
</evidence>
<evidence type="ECO:0000256" key="10">
    <source>
        <dbReference type="ARBA" id="ARBA00023136"/>
    </source>
</evidence>
<dbReference type="Gramene" id="KFK32479">
    <property type="protein sequence ID" value="KFK32479"/>
    <property type="gene ID" value="AALP_AA6G247800"/>
</dbReference>
<dbReference type="Gene3D" id="3.80.10.10">
    <property type="entry name" value="Ribonuclease Inhibitor"/>
    <property type="match status" value="2"/>
</dbReference>
<feature type="signal peptide" evidence="13">
    <location>
        <begin position="1"/>
        <end position="21"/>
    </location>
</feature>
<evidence type="ECO:0000313" key="15">
    <source>
        <dbReference type="EMBL" id="KFK32479.1"/>
    </source>
</evidence>
<reference evidence="16" key="1">
    <citation type="journal article" date="2015" name="Nat. Plants">
        <title>Genome expansion of Arabis alpina linked with retrotransposition and reduced symmetric DNA methylation.</title>
        <authorList>
            <person name="Willing E.M."/>
            <person name="Rawat V."/>
            <person name="Mandakova T."/>
            <person name="Maumus F."/>
            <person name="James G.V."/>
            <person name="Nordstroem K.J."/>
            <person name="Becker C."/>
            <person name="Warthmann N."/>
            <person name="Chica C."/>
            <person name="Szarzynska B."/>
            <person name="Zytnicki M."/>
            <person name="Albani M.C."/>
            <person name="Kiefer C."/>
            <person name="Bergonzi S."/>
            <person name="Castaings L."/>
            <person name="Mateos J.L."/>
            <person name="Berns M.C."/>
            <person name="Bujdoso N."/>
            <person name="Piofczyk T."/>
            <person name="de Lorenzo L."/>
            <person name="Barrero-Sicilia C."/>
            <person name="Mateos I."/>
            <person name="Piednoel M."/>
            <person name="Hagmann J."/>
            <person name="Chen-Min-Tao R."/>
            <person name="Iglesias-Fernandez R."/>
            <person name="Schuster S.C."/>
            <person name="Alonso-Blanco C."/>
            <person name="Roudier F."/>
            <person name="Carbonero P."/>
            <person name="Paz-Ares J."/>
            <person name="Davis S.J."/>
            <person name="Pecinka A."/>
            <person name="Quesneville H."/>
            <person name="Colot V."/>
            <person name="Lysak M.A."/>
            <person name="Weigel D."/>
            <person name="Coupland G."/>
            <person name="Schneeberger K."/>
        </authorList>
    </citation>
    <scope>NUCLEOTIDE SEQUENCE [LARGE SCALE GENOMIC DNA]</scope>
    <source>
        <strain evidence="16">cv. Pajares</strain>
    </source>
</reference>
<dbReference type="CDD" id="cd14066">
    <property type="entry name" value="STKc_IRAK"/>
    <property type="match status" value="1"/>
</dbReference>
<evidence type="ECO:0000256" key="5">
    <source>
        <dbReference type="ARBA" id="ARBA00022729"/>
    </source>
</evidence>
<dbReference type="Proteomes" id="UP000029120">
    <property type="component" value="Chromosome 6"/>
</dbReference>
<evidence type="ECO:0000313" key="16">
    <source>
        <dbReference type="Proteomes" id="UP000029120"/>
    </source>
</evidence>
<keyword evidence="5 13" id="KW-0732">Signal</keyword>
<evidence type="ECO:0000259" key="14">
    <source>
        <dbReference type="PROSITE" id="PS50011"/>
    </source>
</evidence>
<dbReference type="Pfam" id="PF13855">
    <property type="entry name" value="LRR_8"/>
    <property type="match status" value="1"/>
</dbReference>
<proteinExistence type="predicted"/>
<dbReference type="SUPFAM" id="SSF52058">
    <property type="entry name" value="L domain-like"/>
    <property type="match status" value="1"/>
</dbReference>
<dbReference type="InterPro" id="IPR001245">
    <property type="entry name" value="Ser-Thr/Tyr_kinase_cat_dom"/>
</dbReference>
<evidence type="ECO:0000256" key="12">
    <source>
        <dbReference type="SAM" id="Phobius"/>
    </source>
</evidence>
<feature type="chain" id="PRO_5001822355" description="Protein kinase domain-containing protein" evidence="13">
    <location>
        <begin position="22"/>
        <end position="646"/>
    </location>
</feature>
<evidence type="ECO:0000256" key="11">
    <source>
        <dbReference type="SAM" id="MobiDB-lite"/>
    </source>
</evidence>
<organism evidence="15 16">
    <name type="scientific">Arabis alpina</name>
    <name type="common">Alpine rock-cress</name>
    <dbReference type="NCBI Taxonomy" id="50452"/>
    <lineage>
        <taxon>Eukaryota</taxon>
        <taxon>Viridiplantae</taxon>
        <taxon>Streptophyta</taxon>
        <taxon>Embryophyta</taxon>
        <taxon>Tracheophyta</taxon>
        <taxon>Spermatophyta</taxon>
        <taxon>Magnoliopsida</taxon>
        <taxon>eudicotyledons</taxon>
        <taxon>Gunneridae</taxon>
        <taxon>Pentapetalae</taxon>
        <taxon>rosids</taxon>
        <taxon>malvids</taxon>
        <taxon>Brassicales</taxon>
        <taxon>Brassicaceae</taxon>
        <taxon>Arabideae</taxon>
        <taxon>Arabis</taxon>
    </lineage>
</organism>
<evidence type="ECO:0000256" key="9">
    <source>
        <dbReference type="ARBA" id="ARBA00022989"/>
    </source>
</evidence>
<keyword evidence="10 12" id="KW-0472">Membrane</keyword>
<evidence type="ECO:0000256" key="2">
    <source>
        <dbReference type="ARBA" id="ARBA00022553"/>
    </source>
</evidence>
<keyword evidence="16" id="KW-1185">Reference proteome</keyword>
<dbReference type="Pfam" id="PF07714">
    <property type="entry name" value="PK_Tyr_Ser-Thr"/>
    <property type="match status" value="1"/>
</dbReference>
<dbReference type="AlphaFoldDB" id="A0A087GRH7"/>
<evidence type="ECO:0000256" key="3">
    <source>
        <dbReference type="ARBA" id="ARBA00022614"/>
    </source>
</evidence>
<accession>A0A087GRH7</accession>
<dbReference type="OMA" id="FDAHMDA"/>
<keyword evidence="6" id="KW-0677">Repeat</keyword>
<feature type="region of interest" description="Disordered" evidence="11">
    <location>
        <begin position="289"/>
        <end position="315"/>
    </location>
</feature>
<feature type="region of interest" description="Disordered" evidence="11">
    <location>
        <begin position="607"/>
        <end position="646"/>
    </location>
</feature>
<dbReference type="FunFam" id="3.30.200.20:FF:000307">
    <property type="entry name" value="pollen receptor-like kinase 1"/>
    <property type="match status" value="1"/>
</dbReference>
<dbReference type="SUPFAM" id="SSF56112">
    <property type="entry name" value="Protein kinase-like (PK-like)"/>
    <property type="match status" value="1"/>
</dbReference>
<gene>
    <name evidence="15" type="ordered locus">AALP_Aa6g247800</name>
</gene>
<dbReference type="InterPro" id="IPR013210">
    <property type="entry name" value="LRR_N_plant-typ"/>
</dbReference>
<dbReference type="PROSITE" id="PS50011">
    <property type="entry name" value="PROTEIN_KINASE_DOM"/>
    <property type="match status" value="1"/>
</dbReference>
<dbReference type="PANTHER" id="PTHR48010">
    <property type="entry name" value="OS05G0588300 PROTEIN"/>
    <property type="match status" value="1"/>
</dbReference>
<evidence type="ECO:0000256" key="4">
    <source>
        <dbReference type="ARBA" id="ARBA00022692"/>
    </source>
</evidence>
<comment type="subcellular location">
    <subcellularLocation>
        <location evidence="1">Membrane</location>
    </subcellularLocation>
</comment>
<evidence type="ECO:0000256" key="7">
    <source>
        <dbReference type="ARBA" id="ARBA00022741"/>
    </source>
</evidence>
<dbReference type="Pfam" id="PF08263">
    <property type="entry name" value="LRRNT_2"/>
    <property type="match status" value="1"/>
</dbReference>
<dbReference type="Gene3D" id="3.30.200.20">
    <property type="entry name" value="Phosphorylase Kinase, domain 1"/>
    <property type="match status" value="1"/>
</dbReference>
<dbReference type="FunFam" id="1.10.510.10:FF:000095">
    <property type="entry name" value="protein STRUBBELIG-RECEPTOR FAMILY 8"/>
    <property type="match status" value="1"/>
</dbReference>
<evidence type="ECO:0000256" key="6">
    <source>
        <dbReference type="ARBA" id="ARBA00022737"/>
    </source>
</evidence>
<keyword evidence="9 12" id="KW-1133">Transmembrane helix</keyword>
<dbReference type="InterPro" id="IPR050994">
    <property type="entry name" value="At_inactive_RLKs"/>
</dbReference>
<feature type="domain" description="Protein kinase" evidence="14">
    <location>
        <begin position="339"/>
        <end position="607"/>
    </location>
</feature>
<dbReference type="GO" id="GO:0004672">
    <property type="term" value="F:protein kinase activity"/>
    <property type="evidence" value="ECO:0007669"/>
    <property type="project" value="InterPro"/>
</dbReference>
<sequence>MAAILVLGFVSILFWSEGAKAESIGEKQALLAFLNQIPHEKRLQWNESDSACNWVGVECNPNRSSVYSLRLPGTGLVGEIPSGSLGRLSQLRVLSLRSNRLSGQIPPDFSNLTHLRSLYLQHNEFSGGFPATITQLSGLIRLDISSNNFTGSLPFSLNNLTHLTGLFLGNNRFSGNLPSISLHLTDFNVSHNNLNGSIPSSLSRFPAASFAGNIDLCGGPLKPCNPFFVSPSPSPSSLNPSRFSRKKSKLSTAAIVAISVACALVGLLLLALLFFLCLRSKDAGTKQRKPAADVPAAIASSSKEEATGTSSGMGGEAERNKLVFTEGGVYSFDLEDLLRASAEVLGKGSVGTSYKAVLEEGTTVVVKRLKDVLASKKEFEAQMDIVGKIKHPNVVPLRAYYYSKDEKLLVFDYMPTGSLSALLHGSRGSGRTPLDWDNRMRIAITAARGLAHLHVSAKLVHGNIKASNILLHPNQDTYVSDYGLNQLFSNSTPPNRLAGYHAPEVLETRKVTFKSDVYSFGVLLLELLTGKSPNQASLGEEGIDLPRWVLSVVREEWTAEVFDVELMRYHNIEEEMVQLLQIAMACVSTVPDQRPVMQEVLRMMEDVNRSETTDDGLRQSSDDPSKGSEGQTPPGESRTPPRSVTP</sequence>
<dbReference type="InterPro" id="IPR011009">
    <property type="entry name" value="Kinase-like_dom_sf"/>
</dbReference>
<dbReference type="FunFam" id="3.80.10.10:FF:000234">
    <property type="entry name" value="Probable inactive receptor kinase RLK902"/>
    <property type="match status" value="1"/>
</dbReference>
<keyword evidence="4 12" id="KW-0812">Transmembrane</keyword>
<evidence type="ECO:0000256" key="13">
    <source>
        <dbReference type="SAM" id="SignalP"/>
    </source>
</evidence>
<keyword evidence="2" id="KW-0597">Phosphoprotein</keyword>
<dbReference type="Pfam" id="PF00560">
    <property type="entry name" value="LRR_1"/>
    <property type="match status" value="2"/>
</dbReference>
<dbReference type="PANTHER" id="PTHR48010:SF55">
    <property type="entry name" value="OS01G0607900 PROTEIN"/>
    <property type="match status" value="1"/>
</dbReference>
<dbReference type="GO" id="GO:0016020">
    <property type="term" value="C:membrane"/>
    <property type="evidence" value="ECO:0007669"/>
    <property type="project" value="UniProtKB-SubCell"/>
</dbReference>
<dbReference type="Gene3D" id="1.10.510.10">
    <property type="entry name" value="Transferase(Phosphotransferase) domain 1"/>
    <property type="match status" value="1"/>
</dbReference>
<dbReference type="EMBL" id="CM002874">
    <property type="protein sequence ID" value="KFK32479.1"/>
    <property type="molecule type" value="Genomic_DNA"/>
</dbReference>
<feature type="transmembrane region" description="Helical" evidence="12">
    <location>
        <begin position="253"/>
        <end position="278"/>
    </location>
</feature>
<feature type="compositionally biased region" description="Basic and acidic residues" evidence="11">
    <location>
        <begin position="607"/>
        <end position="626"/>
    </location>
</feature>
<keyword evidence="3" id="KW-0433">Leucine-rich repeat</keyword>
<evidence type="ECO:0000256" key="1">
    <source>
        <dbReference type="ARBA" id="ARBA00004370"/>
    </source>
</evidence>
<dbReference type="eggNOG" id="ENOG502QT13">
    <property type="taxonomic scope" value="Eukaryota"/>
</dbReference>
<keyword evidence="7" id="KW-0547">Nucleotide-binding</keyword>